<dbReference type="Proteomes" id="UP000618943">
    <property type="component" value="Unassembled WGS sequence"/>
</dbReference>
<dbReference type="EMBL" id="JAEOAH010000003">
    <property type="protein sequence ID" value="MBK3493764.1"/>
    <property type="molecule type" value="Genomic_DNA"/>
</dbReference>
<feature type="transmembrane region" description="Helical" evidence="1">
    <location>
        <begin position="75"/>
        <end position="94"/>
    </location>
</feature>
<accession>A0ABS1H2W8</accession>
<comment type="caution">
    <text evidence="2">The sequence shown here is derived from an EMBL/GenBank/DDBJ whole genome shotgun (WGS) entry which is preliminary data.</text>
</comment>
<proteinExistence type="predicted"/>
<dbReference type="Pfam" id="PF12650">
    <property type="entry name" value="DUF3784"/>
    <property type="match status" value="1"/>
</dbReference>
<feature type="transmembrane region" description="Helical" evidence="1">
    <location>
        <begin position="48"/>
        <end position="69"/>
    </location>
</feature>
<keyword evidence="1" id="KW-0472">Membrane</keyword>
<evidence type="ECO:0000256" key="1">
    <source>
        <dbReference type="SAM" id="Phobius"/>
    </source>
</evidence>
<name>A0ABS1H2W8_9BACL</name>
<organism evidence="2 3">
    <name type="scientific">Viridibacillus soli</name>
    <dbReference type="NCBI Taxonomy" id="2798301"/>
    <lineage>
        <taxon>Bacteria</taxon>
        <taxon>Bacillati</taxon>
        <taxon>Bacillota</taxon>
        <taxon>Bacilli</taxon>
        <taxon>Bacillales</taxon>
        <taxon>Caryophanaceae</taxon>
        <taxon>Viridibacillus</taxon>
    </lineage>
</organism>
<keyword evidence="3" id="KW-1185">Reference proteome</keyword>
<dbReference type="RefSeq" id="WP_100797366.1">
    <property type="nucleotide sequence ID" value="NZ_JAEOAH010000003.1"/>
</dbReference>
<evidence type="ECO:0000313" key="3">
    <source>
        <dbReference type="Proteomes" id="UP000618943"/>
    </source>
</evidence>
<gene>
    <name evidence="2" type="ORF">JFL43_02590</name>
</gene>
<sequence length="100" mass="11294">MVLLIDILITSLISLSIAALGIFIYKTEDVELVAGYNEQKFKGDKAKFAKNNGLFCIALAILLFLTPFLKHLQMVFVNSITLIMIMLFIILVLYTSKQHK</sequence>
<dbReference type="InterPro" id="IPR017259">
    <property type="entry name" value="UCP037672"/>
</dbReference>
<protein>
    <submittedName>
        <fullName evidence="2">DUF3784 domain-containing protein</fullName>
    </submittedName>
</protein>
<keyword evidence="1" id="KW-0812">Transmembrane</keyword>
<reference evidence="2 3" key="1">
    <citation type="submission" date="2020-12" db="EMBL/GenBank/DDBJ databases">
        <title>YIM B01967 draft genome.</title>
        <authorList>
            <person name="Yan X."/>
        </authorList>
    </citation>
    <scope>NUCLEOTIDE SEQUENCE [LARGE SCALE GENOMIC DNA]</scope>
    <source>
        <strain evidence="2 3">YIM B01967</strain>
    </source>
</reference>
<keyword evidence="1" id="KW-1133">Transmembrane helix</keyword>
<feature type="transmembrane region" description="Helical" evidence="1">
    <location>
        <begin position="6"/>
        <end position="27"/>
    </location>
</feature>
<evidence type="ECO:0000313" key="2">
    <source>
        <dbReference type="EMBL" id="MBK3493764.1"/>
    </source>
</evidence>